<dbReference type="CDD" id="cd00090">
    <property type="entry name" value="HTH_ARSR"/>
    <property type="match status" value="1"/>
</dbReference>
<dbReference type="PANTHER" id="PTHR30154:SF53">
    <property type="entry name" value="HTH-TYPE TRANSCRIPTIONAL REGULATOR LRPC"/>
    <property type="match status" value="1"/>
</dbReference>
<evidence type="ECO:0000256" key="4">
    <source>
        <dbReference type="SAM" id="MobiDB-lite"/>
    </source>
</evidence>
<reference evidence="6 7" key="1">
    <citation type="submission" date="2024-12" db="EMBL/GenBank/DDBJ databases">
        <authorList>
            <person name="Lee Y."/>
        </authorList>
    </citation>
    <scope>NUCLEOTIDE SEQUENCE [LARGE SCALE GENOMIC DNA]</scope>
    <source>
        <strain evidence="6 7">03SUJ4</strain>
    </source>
</reference>
<name>A0ABW9KLX6_9BACT</name>
<dbReference type="SUPFAM" id="SSF46785">
    <property type="entry name" value="Winged helix' DNA-binding domain"/>
    <property type="match status" value="1"/>
</dbReference>
<dbReference type="InterPro" id="IPR011991">
    <property type="entry name" value="ArsR-like_HTH"/>
</dbReference>
<dbReference type="InterPro" id="IPR000485">
    <property type="entry name" value="AsnC-type_HTH_dom"/>
</dbReference>
<evidence type="ECO:0000256" key="2">
    <source>
        <dbReference type="ARBA" id="ARBA00023125"/>
    </source>
</evidence>
<dbReference type="Gene3D" id="3.30.70.920">
    <property type="match status" value="1"/>
</dbReference>
<dbReference type="PRINTS" id="PR00033">
    <property type="entry name" value="HTHASNC"/>
</dbReference>
<gene>
    <name evidence="6" type="ORF">ACK2TP_12285</name>
</gene>
<keyword evidence="1" id="KW-0805">Transcription regulation</keyword>
<evidence type="ECO:0000313" key="7">
    <source>
        <dbReference type="Proteomes" id="UP001634747"/>
    </source>
</evidence>
<feature type="compositionally biased region" description="Polar residues" evidence="4">
    <location>
        <begin position="1"/>
        <end position="10"/>
    </location>
</feature>
<keyword evidence="2" id="KW-0238">DNA-binding</keyword>
<dbReference type="PROSITE" id="PS50956">
    <property type="entry name" value="HTH_ASNC_2"/>
    <property type="match status" value="1"/>
</dbReference>
<dbReference type="SUPFAM" id="SSF54909">
    <property type="entry name" value="Dimeric alpha+beta barrel"/>
    <property type="match status" value="1"/>
</dbReference>
<accession>A0ABW9KLX6</accession>
<evidence type="ECO:0000256" key="3">
    <source>
        <dbReference type="ARBA" id="ARBA00023163"/>
    </source>
</evidence>
<comment type="caution">
    <text evidence="6">The sequence shown here is derived from an EMBL/GenBank/DDBJ whole genome shotgun (WGS) entry which is preliminary data.</text>
</comment>
<dbReference type="PROSITE" id="PS00519">
    <property type="entry name" value="HTH_ASNC_1"/>
    <property type="match status" value="1"/>
</dbReference>
<dbReference type="InterPro" id="IPR019885">
    <property type="entry name" value="Tscrpt_reg_HTH_AsnC-type_CS"/>
</dbReference>
<sequence>MKRTPSSIIQSPRKPAVPSRLNSNKPVSAAASVDQTDLLLLEELQQNARVSFSELARRVGLSTPSVIDRVRRLEDAGVLLGYRAQVNAAALGLGIRAFVKVTVAGDRIAAFATLAKSIPEILECHRVTGNESFLAQVAVRDMDHLEQVLDAMMPYVSTNTSIVLNSPVSHASIAPHTGLPPGSDAPRKR</sequence>
<evidence type="ECO:0000313" key="6">
    <source>
        <dbReference type="EMBL" id="MFN2976543.1"/>
    </source>
</evidence>
<evidence type="ECO:0000259" key="5">
    <source>
        <dbReference type="PROSITE" id="PS50956"/>
    </source>
</evidence>
<proteinExistence type="predicted"/>
<keyword evidence="7" id="KW-1185">Reference proteome</keyword>
<dbReference type="InterPro" id="IPR019887">
    <property type="entry name" value="Tscrpt_reg_AsnC/Lrp_C"/>
</dbReference>
<dbReference type="InterPro" id="IPR019888">
    <property type="entry name" value="Tscrpt_reg_AsnC-like"/>
</dbReference>
<dbReference type="RefSeq" id="WP_263411983.1">
    <property type="nucleotide sequence ID" value="NZ_BAABBH010000001.1"/>
</dbReference>
<dbReference type="Pfam" id="PF13404">
    <property type="entry name" value="HTH_AsnC-type"/>
    <property type="match status" value="1"/>
</dbReference>
<dbReference type="Gene3D" id="1.10.10.10">
    <property type="entry name" value="Winged helix-like DNA-binding domain superfamily/Winged helix DNA-binding domain"/>
    <property type="match status" value="1"/>
</dbReference>
<protein>
    <submittedName>
        <fullName evidence="6">Lrp/AsnC family transcriptional regulator</fullName>
    </submittedName>
</protein>
<dbReference type="InterPro" id="IPR011008">
    <property type="entry name" value="Dimeric_a/b-barrel"/>
</dbReference>
<dbReference type="EMBL" id="JBJYXY010000001">
    <property type="protein sequence ID" value="MFN2976543.1"/>
    <property type="molecule type" value="Genomic_DNA"/>
</dbReference>
<dbReference type="Pfam" id="PF01037">
    <property type="entry name" value="AsnC_trans_reg"/>
    <property type="match status" value="1"/>
</dbReference>
<feature type="domain" description="HTH asnC-type" evidence="5">
    <location>
        <begin position="33"/>
        <end position="94"/>
    </location>
</feature>
<keyword evidence="3" id="KW-0804">Transcription</keyword>
<dbReference type="InterPro" id="IPR036390">
    <property type="entry name" value="WH_DNA-bd_sf"/>
</dbReference>
<dbReference type="InterPro" id="IPR036388">
    <property type="entry name" value="WH-like_DNA-bd_sf"/>
</dbReference>
<dbReference type="SMART" id="SM00344">
    <property type="entry name" value="HTH_ASNC"/>
    <property type="match status" value="1"/>
</dbReference>
<feature type="region of interest" description="Disordered" evidence="4">
    <location>
        <begin position="1"/>
        <end position="24"/>
    </location>
</feature>
<evidence type="ECO:0000256" key="1">
    <source>
        <dbReference type="ARBA" id="ARBA00023015"/>
    </source>
</evidence>
<organism evidence="6 7">
    <name type="scientific">Terriglobus aquaticus</name>
    <dbReference type="NCBI Taxonomy" id="940139"/>
    <lineage>
        <taxon>Bacteria</taxon>
        <taxon>Pseudomonadati</taxon>
        <taxon>Acidobacteriota</taxon>
        <taxon>Terriglobia</taxon>
        <taxon>Terriglobales</taxon>
        <taxon>Acidobacteriaceae</taxon>
        <taxon>Terriglobus</taxon>
    </lineage>
</organism>
<dbReference type="Proteomes" id="UP001634747">
    <property type="component" value="Unassembled WGS sequence"/>
</dbReference>
<dbReference type="PANTHER" id="PTHR30154">
    <property type="entry name" value="LEUCINE-RESPONSIVE REGULATORY PROTEIN"/>
    <property type="match status" value="1"/>
</dbReference>